<organism evidence="2 3">
    <name type="scientific">Nonomuraea longicatena</name>
    <dbReference type="NCBI Taxonomy" id="83682"/>
    <lineage>
        <taxon>Bacteria</taxon>
        <taxon>Bacillati</taxon>
        <taxon>Actinomycetota</taxon>
        <taxon>Actinomycetes</taxon>
        <taxon>Streptosporangiales</taxon>
        <taxon>Streptosporangiaceae</taxon>
        <taxon>Nonomuraea</taxon>
    </lineage>
</organism>
<proteinExistence type="inferred from homology"/>
<comment type="caution">
    <text evidence="2">The sequence shown here is derived from an EMBL/GenBank/DDBJ whole genome shotgun (WGS) entry which is preliminary data.</text>
</comment>
<evidence type="ECO:0000313" key="3">
    <source>
        <dbReference type="Proteomes" id="UP001501578"/>
    </source>
</evidence>
<dbReference type="RefSeq" id="WP_343954902.1">
    <property type="nucleotide sequence ID" value="NZ_BAAAHQ010000052.1"/>
</dbReference>
<dbReference type="PANTHER" id="PTHR11803">
    <property type="entry name" value="2-IMINOBUTANOATE/2-IMINOPROPANOATE DEAMINASE RIDA"/>
    <property type="match status" value="1"/>
</dbReference>
<dbReference type="EMBL" id="BAAAHQ010000052">
    <property type="protein sequence ID" value="GAA0951925.1"/>
    <property type="molecule type" value="Genomic_DNA"/>
</dbReference>
<evidence type="ECO:0008006" key="4">
    <source>
        <dbReference type="Google" id="ProtNLM"/>
    </source>
</evidence>
<gene>
    <name evidence="2" type="ORF">GCM10009560_73170</name>
</gene>
<dbReference type="Gene3D" id="3.30.1330.40">
    <property type="entry name" value="RutC-like"/>
    <property type="match status" value="1"/>
</dbReference>
<dbReference type="Pfam" id="PF01042">
    <property type="entry name" value="Ribonuc_L-PSP"/>
    <property type="match status" value="1"/>
</dbReference>
<protein>
    <recommendedName>
        <fullName evidence="4">RidA family protein</fullName>
    </recommendedName>
</protein>
<dbReference type="InterPro" id="IPR035959">
    <property type="entry name" value="RutC-like_sf"/>
</dbReference>
<dbReference type="PANTHER" id="PTHR11803:SF58">
    <property type="entry name" value="PROTEIN HMF1-RELATED"/>
    <property type="match status" value="1"/>
</dbReference>
<comment type="similarity">
    <text evidence="1">Belongs to the RutC family.</text>
</comment>
<dbReference type="InterPro" id="IPR006175">
    <property type="entry name" value="YjgF/YER057c/UK114"/>
</dbReference>
<evidence type="ECO:0000256" key="1">
    <source>
        <dbReference type="ARBA" id="ARBA00010552"/>
    </source>
</evidence>
<accession>A0ABN1R5M9</accession>
<keyword evidence="3" id="KW-1185">Reference proteome</keyword>
<sequence length="170" mass="17940">MSASPEAPQVTRQDSVPVEEAHGFRFDDGAVPAQALTYAPASLVRVGSATFVAVSGHTGTDADTADCELAQAVSLQTTAVLDKIQSVLRSIGGTMDDVTRVRVHVCAPLTKDVFEAIHDARRAYFTGTRKPASTLVRVAALVRPDALIEIDADAVITDESTSRETGTDQS</sequence>
<reference evidence="2 3" key="1">
    <citation type="journal article" date="2019" name="Int. J. Syst. Evol. Microbiol.">
        <title>The Global Catalogue of Microorganisms (GCM) 10K type strain sequencing project: providing services to taxonomists for standard genome sequencing and annotation.</title>
        <authorList>
            <consortium name="The Broad Institute Genomics Platform"/>
            <consortium name="The Broad Institute Genome Sequencing Center for Infectious Disease"/>
            <person name="Wu L."/>
            <person name="Ma J."/>
        </authorList>
    </citation>
    <scope>NUCLEOTIDE SEQUENCE [LARGE SCALE GENOMIC DNA]</scope>
    <source>
        <strain evidence="2 3">JCM 11136</strain>
    </source>
</reference>
<evidence type="ECO:0000313" key="2">
    <source>
        <dbReference type="EMBL" id="GAA0951925.1"/>
    </source>
</evidence>
<dbReference type="Proteomes" id="UP001501578">
    <property type="component" value="Unassembled WGS sequence"/>
</dbReference>
<name>A0ABN1R5M9_9ACTN</name>
<dbReference type="CDD" id="cd00448">
    <property type="entry name" value="YjgF_YER057c_UK114_family"/>
    <property type="match status" value="1"/>
</dbReference>
<dbReference type="SUPFAM" id="SSF55298">
    <property type="entry name" value="YjgF-like"/>
    <property type="match status" value="1"/>
</dbReference>